<feature type="repeat" description="PPR" evidence="2">
    <location>
        <begin position="813"/>
        <end position="847"/>
    </location>
</feature>
<feature type="domain" description="PROP1-like PPR" evidence="4">
    <location>
        <begin position="635"/>
        <end position="758"/>
    </location>
</feature>
<dbReference type="EMBL" id="JAAAXW010000104">
    <property type="protein sequence ID" value="KAF9543804.1"/>
    <property type="molecule type" value="Genomic_DNA"/>
</dbReference>
<evidence type="ECO:0000256" key="1">
    <source>
        <dbReference type="ARBA" id="ARBA00022737"/>
    </source>
</evidence>
<dbReference type="NCBIfam" id="TIGR00756">
    <property type="entry name" value="PPR"/>
    <property type="match status" value="3"/>
</dbReference>
<protein>
    <recommendedName>
        <fullName evidence="4">PROP1-like PPR domain-containing protein</fullName>
    </recommendedName>
</protein>
<feature type="repeat" description="PPR" evidence="2">
    <location>
        <begin position="585"/>
        <end position="615"/>
    </location>
</feature>
<comment type="caution">
    <text evidence="5">The sequence shown here is derived from an EMBL/GenBank/DDBJ whole genome shotgun (WGS) entry which is preliminary data.</text>
</comment>
<keyword evidence="1" id="KW-0677">Repeat</keyword>
<evidence type="ECO:0000259" key="4">
    <source>
        <dbReference type="Pfam" id="PF17177"/>
    </source>
</evidence>
<evidence type="ECO:0000313" key="6">
    <source>
        <dbReference type="Proteomes" id="UP000723463"/>
    </source>
</evidence>
<evidence type="ECO:0000313" key="5">
    <source>
        <dbReference type="EMBL" id="KAF9543804.1"/>
    </source>
</evidence>
<keyword evidence="6" id="KW-1185">Reference proteome</keyword>
<evidence type="ECO:0000256" key="3">
    <source>
        <dbReference type="SAM" id="MobiDB-lite"/>
    </source>
</evidence>
<feature type="region of interest" description="Disordered" evidence="3">
    <location>
        <begin position="41"/>
        <end position="74"/>
    </location>
</feature>
<dbReference type="Gene3D" id="1.25.40.10">
    <property type="entry name" value="Tetratricopeptide repeat domain"/>
    <property type="match status" value="3"/>
</dbReference>
<dbReference type="Pfam" id="PF13041">
    <property type="entry name" value="PPR_2"/>
    <property type="match status" value="1"/>
</dbReference>
<feature type="repeat" description="PPR" evidence="2">
    <location>
        <begin position="550"/>
        <end position="584"/>
    </location>
</feature>
<dbReference type="Proteomes" id="UP000723463">
    <property type="component" value="Unassembled WGS sequence"/>
</dbReference>
<evidence type="ECO:0000256" key="2">
    <source>
        <dbReference type="PROSITE-ProRule" id="PRU00708"/>
    </source>
</evidence>
<reference evidence="5" key="1">
    <citation type="journal article" date="2020" name="Fungal Divers.">
        <title>Resolving the Mortierellaceae phylogeny through synthesis of multi-gene phylogenetics and phylogenomics.</title>
        <authorList>
            <person name="Vandepol N."/>
            <person name="Liber J."/>
            <person name="Desiro A."/>
            <person name="Na H."/>
            <person name="Kennedy M."/>
            <person name="Barry K."/>
            <person name="Grigoriev I.V."/>
            <person name="Miller A.N."/>
            <person name="O'Donnell K."/>
            <person name="Stajich J.E."/>
            <person name="Bonito G."/>
        </authorList>
    </citation>
    <scope>NUCLEOTIDE SEQUENCE</scope>
    <source>
        <strain evidence="5">NRRL 2591</strain>
    </source>
</reference>
<dbReference type="InterPro" id="IPR002885">
    <property type="entry name" value="PPR_rpt"/>
</dbReference>
<dbReference type="PROSITE" id="PS51375">
    <property type="entry name" value="PPR"/>
    <property type="match status" value="4"/>
</dbReference>
<dbReference type="PANTHER" id="PTHR47932:SF44">
    <property type="entry name" value="MIOREX COMPLEX COMPONENT 1"/>
    <property type="match status" value="1"/>
</dbReference>
<dbReference type="InterPro" id="IPR011990">
    <property type="entry name" value="TPR-like_helical_dom_sf"/>
</dbReference>
<dbReference type="PANTHER" id="PTHR47932">
    <property type="entry name" value="ATPASE EXPRESSION PROTEIN 3"/>
    <property type="match status" value="1"/>
</dbReference>
<accession>A0A9P6F7T3</accession>
<feature type="region of interest" description="Disordered" evidence="3">
    <location>
        <begin position="361"/>
        <end position="391"/>
    </location>
</feature>
<proteinExistence type="predicted"/>
<dbReference type="InterPro" id="IPR033443">
    <property type="entry name" value="PROP1-like_PPR_dom"/>
</dbReference>
<feature type="repeat" description="PPR" evidence="2">
    <location>
        <begin position="694"/>
        <end position="729"/>
    </location>
</feature>
<feature type="compositionally biased region" description="Polar residues" evidence="3">
    <location>
        <begin position="363"/>
        <end position="391"/>
    </location>
</feature>
<name>A0A9P6F7T3_9FUNG</name>
<dbReference type="Pfam" id="PF17177">
    <property type="entry name" value="PPR_long"/>
    <property type="match status" value="1"/>
</dbReference>
<sequence>MMNLKATTMLGNLTRQGVSRQFLPLTNSKSTVLNISQRTVAQGSNAPANPVRSFSSSQGNWDNNSNSNTHHLTGAHQFQPTSHFASGQLGHHLNSSTQRFQSPLTASLNFRKEPKDASTTASATRSAVPKYTELSKSAWDAVSSHDAHAVFPYLQEMRHEGFYADSALSNKIVAQFLDMNRPKDAERALSMLVECHRSQGRTLSAAQINTYTSLAKDIADHSSDFAQALSLAKLLDSHGLSASSGFADGALRTYRQLKVTSGLDAVRTMVSPADVETLLSLQSSLTRTSTRYKHLIEILLDAKEMNVFPSQESCSRVSLSFMKLNDYTGQLAWDTAVQEIYPGYKPTVPSDLEQEMSAIESAPSGSSITRTNSNGSINNNKTAGRTSNPNAQVLLRNGDPSEAIIRACRFGYAAVAIEGIQKMTSENQLPTAQAIADTIQVCAKREKERTTDYHQLFDLAHRSLDAIADPVHKRAAEYEVYNAMLVANATLGNMTQAKQNYDAIVKLGQFPDATGYATLLLATTTSGAVDEAHDALKILDEVKRHGIKPNIFFYNVVIGKLSKGRKIERVLEVYEDMMHQKIRPNAITYGTLISACTRVGSEEMAKSLFKEMVRSPNYQPRHGPHNAMIQFYVRQKKDRTQALSYYEDMLQRRLTPTEHTYTLLIEAFACIQPYDMTEAHRLIQSLKRGPVRASEAHYGALIHAYGVEHGDVSTAESVFQSMRASGITPKGPAYQSLIESLIANNQVSRAVQIRDDLLQSGQPSSAYIENTLIKGHGQEGKIEAAEAIFDAMLDPHGSVPSSPSPKSKAIVKEPSTYQSMVSAYLENGLVPKAYEILAKMRGQHYPELVVKPVEEAIHTAEAKSNDLLTSATA</sequence>
<dbReference type="AlphaFoldDB" id="A0A9P6F7T3"/>
<feature type="region of interest" description="Disordered" evidence="3">
    <location>
        <begin position="81"/>
        <end position="100"/>
    </location>
</feature>
<dbReference type="Pfam" id="PF01535">
    <property type="entry name" value="PPR"/>
    <property type="match status" value="2"/>
</dbReference>
<organism evidence="5 6">
    <name type="scientific">Mortierella hygrophila</name>
    <dbReference type="NCBI Taxonomy" id="979708"/>
    <lineage>
        <taxon>Eukaryota</taxon>
        <taxon>Fungi</taxon>
        <taxon>Fungi incertae sedis</taxon>
        <taxon>Mucoromycota</taxon>
        <taxon>Mortierellomycotina</taxon>
        <taxon>Mortierellomycetes</taxon>
        <taxon>Mortierellales</taxon>
        <taxon>Mortierellaceae</taxon>
        <taxon>Mortierella</taxon>
    </lineage>
</organism>
<gene>
    <name evidence="5" type="ORF">EC957_000418</name>
</gene>